<dbReference type="Proteomes" id="UP000602395">
    <property type="component" value="Unassembled WGS sequence"/>
</dbReference>
<feature type="transmembrane region" description="Helical" evidence="2">
    <location>
        <begin position="134"/>
        <end position="155"/>
    </location>
</feature>
<comment type="caution">
    <text evidence="3">The sequence shown here is derived from an EMBL/GenBank/DDBJ whole genome shotgun (WGS) entry which is preliminary data.</text>
</comment>
<proteinExistence type="predicted"/>
<protein>
    <recommendedName>
        <fullName evidence="5">Sodium:proton antiporter</fullName>
    </recommendedName>
</protein>
<keyword evidence="2" id="KW-1133">Transmembrane helix</keyword>
<dbReference type="EMBL" id="JACWMS010000003">
    <property type="protein sequence ID" value="MBD1321442.1"/>
    <property type="molecule type" value="Genomic_DNA"/>
</dbReference>
<dbReference type="RefSeq" id="WP_190267959.1">
    <property type="nucleotide sequence ID" value="NZ_BAABAD010000005.1"/>
</dbReference>
<organism evidence="3 4">
    <name type="scientific">Gordonia hankookensis</name>
    <dbReference type="NCBI Taxonomy" id="589403"/>
    <lineage>
        <taxon>Bacteria</taxon>
        <taxon>Bacillati</taxon>
        <taxon>Actinomycetota</taxon>
        <taxon>Actinomycetes</taxon>
        <taxon>Mycobacteriales</taxon>
        <taxon>Gordoniaceae</taxon>
        <taxon>Gordonia</taxon>
    </lineage>
</organism>
<sequence>MTSQRDEDDASQPRRHETPTERLDRNWASLLQELRVVQTGGQILTGLMLTVPFQEGFEELSSREQYIFVVSLVFAVLSTVTLISPVALHRLLFRRHAIDQLVDRAHLLTLIGIGLLGIALIGVLTVIFDIVFGGWAAITAGCLALVVFLFMWVAMPLRERRRLSRPD</sequence>
<feature type="compositionally biased region" description="Basic and acidic residues" evidence="1">
    <location>
        <begin position="11"/>
        <end position="20"/>
    </location>
</feature>
<keyword evidence="2" id="KW-0472">Membrane</keyword>
<gene>
    <name evidence="3" type="ORF">IDF66_17785</name>
</gene>
<feature type="region of interest" description="Disordered" evidence="1">
    <location>
        <begin position="1"/>
        <end position="20"/>
    </location>
</feature>
<dbReference type="InterPro" id="IPR046291">
    <property type="entry name" value="DUF6328"/>
</dbReference>
<feature type="transmembrane region" description="Helical" evidence="2">
    <location>
        <begin position="105"/>
        <end position="128"/>
    </location>
</feature>
<evidence type="ECO:0000256" key="2">
    <source>
        <dbReference type="SAM" id="Phobius"/>
    </source>
</evidence>
<evidence type="ECO:0000313" key="4">
    <source>
        <dbReference type="Proteomes" id="UP000602395"/>
    </source>
</evidence>
<keyword evidence="4" id="KW-1185">Reference proteome</keyword>
<evidence type="ECO:0000256" key="1">
    <source>
        <dbReference type="SAM" id="MobiDB-lite"/>
    </source>
</evidence>
<keyword evidence="2" id="KW-0812">Transmembrane</keyword>
<evidence type="ECO:0008006" key="5">
    <source>
        <dbReference type="Google" id="ProtNLM"/>
    </source>
</evidence>
<evidence type="ECO:0000313" key="3">
    <source>
        <dbReference type="EMBL" id="MBD1321442.1"/>
    </source>
</evidence>
<accession>A0ABR7WF93</accession>
<feature type="compositionally biased region" description="Acidic residues" evidence="1">
    <location>
        <begin position="1"/>
        <end position="10"/>
    </location>
</feature>
<dbReference type="Pfam" id="PF19853">
    <property type="entry name" value="DUF6328"/>
    <property type="match status" value="1"/>
</dbReference>
<feature type="transmembrane region" description="Helical" evidence="2">
    <location>
        <begin position="66"/>
        <end position="93"/>
    </location>
</feature>
<reference evidence="3 4" key="1">
    <citation type="submission" date="2020-09" db="EMBL/GenBank/DDBJ databases">
        <title>Novel species in genus Gordonia.</title>
        <authorList>
            <person name="Zhang G."/>
        </authorList>
    </citation>
    <scope>NUCLEOTIDE SEQUENCE [LARGE SCALE GENOMIC DNA]</scope>
    <source>
        <strain evidence="3 4">ON-33</strain>
    </source>
</reference>
<name>A0ABR7WF93_9ACTN</name>